<dbReference type="KEGG" id="sus:Acid_1590"/>
<dbReference type="Gene3D" id="1.25.40.10">
    <property type="entry name" value="Tetratricopeptide repeat domain"/>
    <property type="match status" value="2"/>
</dbReference>
<dbReference type="eggNOG" id="COG0457">
    <property type="taxonomic scope" value="Bacteria"/>
</dbReference>
<dbReference type="SUPFAM" id="SSF48452">
    <property type="entry name" value="TPR-like"/>
    <property type="match status" value="1"/>
</dbReference>
<feature type="chain" id="PRO_5004163215" evidence="2">
    <location>
        <begin position="22"/>
        <end position="264"/>
    </location>
</feature>
<proteinExistence type="predicted"/>
<evidence type="ECO:0000313" key="3">
    <source>
        <dbReference type="EMBL" id="ABJ82581.1"/>
    </source>
</evidence>
<protein>
    <submittedName>
        <fullName evidence="3">Tetratricopeptide TPR_4</fullName>
    </submittedName>
</protein>
<dbReference type="HOGENOM" id="CLU_003728_2_3_0"/>
<dbReference type="Pfam" id="PF13432">
    <property type="entry name" value="TPR_16"/>
    <property type="match status" value="3"/>
</dbReference>
<dbReference type="PANTHER" id="PTHR12558">
    <property type="entry name" value="CELL DIVISION CYCLE 16,23,27"/>
    <property type="match status" value="1"/>
</dbReference>
<name>Q028H1_SOLUE</name>
<evidence type="ECO:0000256" key="2">
    <source>
        <dbReference type="SAM" id="SignalP"/>
    </source>
</evidence>
<feature type="repeat" description="TPR" evidence="1">
    <location>
        <begin position="60"/>
        <end position="93"/>
    </location>
</feature>
<feature type="signal peptide" evidence="2">
    <location>
        <begin position="1"/>
        <end position="21"/>
    </location>
</feature>
<dbReference type="AlphaFoldDB" id="Q028H1"/>
<sequence length="264" mass="29535" precursor="true">MSTLRILVYVVLLFAMVPALARSQDAEQLFRDGERLFAEHSFEAAIAAFQRSAELRPEYAPGWKALGVVYASRGDFDRAETPFRNACERQPSLPDACLYYGRTLYLLNRFQAAIPVLQRTLQREPRNAEGYRLLALSLEGLGRAAEAGDAFRQSLNLNRRSSPDEDPGIDYGVFLTRQGHPEQAIGPLEDALKRHPDSARGHLELGCTLLELDRLAEAADQLEKSIALDPRAPRAHLLLGKVYLRLGRTEAAEEHLRQGSRTVK</sequence>
<dbReference type="STRING" id="234267.Acid_1590"/>
<dbReference type="InParanoid" id="Q028H1"/>
<organism evidence="3">
    <name type="scientific">Solibacter usitatus (strain Ellin6076)</name>
    <dbReference type="NCBI Taxonomy" id="234267"/>
    <lineage>
        <taxon>Bacteria</taxon>
        <taxon>Pseudomonadati</taxon>
        <taxon>Acidobacteriota</taxon>
        <taxon>Terriglobia</taxon>
        <taxon>Bryobacterales</taxon>
        <taxon>Solibacteraceae</taxon>
        <taxon>Candidatus Solibacter</taxon>
    </lineage>
</organism>
<dbReference type="InterPro" id="IPR019734">
    <property type="entry name" value="TPR_rpt"/>
</dbReference>
<keyword evidence="1" id="KW-0802">TPR repeat</keyword>
<gene>
    <name evidence="3" type="ordered locus">Acid_1590</name>
</gene>
<feature type="repeat" description="TPR" evidence="1">
    <location>
        <begin position="199"/>
        <end position="232"/>
    </location>
</feature>
<feature type="repeat" description="TPR" evidence="1">
    <location>
        <begin position="26"/>
        <end position="59"/>
    </location>
</feature>
<dbReference type="PANTHER" id="PTHR12558:SF13">
    <property type="entry name" value="CELL DIVISION CYCLE PROTEIN 27 HOMOLOG"/>
    <property type="match status" value="1"/>
</dbReference>
<accession>Q028H1</accession>
<dbReference type="SMART" id="SM00028">
    <property type="entry name" value="TPR"/>
    <property type="match status" value="6"/>
</dbReference>
<dbReference type="PROSITE" id="PS50005">
    <property type="entry name" value="TPR"/>
    <property type="match status" value="4"/>
</dbReference>
<dbReference type="OrthoDB" id="114102at2"/>
<reference evidence="3" key="1">
    <citation type="submission" date="2006-10" db="EMBL/GenBank/DDBJ databases">
        <title>Complete sequence of Solibacter usitatus Ellin6076.</title>
        <authorList>
            <consortium name="US DOE Joint Genome Institute"/>
            <person name="Copeland A."/>
            <person name="Lucas S."/>
            <person name="Lapidus A."/>
            <person name="Barry K."/>
            <person name="Detter J.C."/>
            <person name="Glavina del Rio T."/>
            <person name="Hammon N."/>
            <person name="Israni S."/>
            <person name="Dalin E."/>
            <person name="Tice H."/>
            <person name="Pitluck S."/>
            <person name="Thompson L.S."/>
            <person name="Brettin T."/>
            <person name="Bruce D."/>
            <person name="Han C."/>
            <person name="Tapia R."/>
            <person name="Gilna P."/>
            <person name="Schmutz J."/>
            <person name="Larimer F."/>
            <person name="Land M."/>
            <person name="Hauser L."/>
            <person name="Kyrpides N."/>
            <person name="Mikhailova N."/>
            <person name="Janssen P.H."/>
            <person name="Kuske C.R."/>
            <person name="Richardson P."/>
        </authorList>
    </citation>
    <scope>NUCLEOTIDE SEQUENCE</scope>
    <source>
        <strain evidence="3">Ellin6076</strain>
    </source>
</reference>
<dbReference type="InterPro" id="IPR011990">
    <property type="entry name" value="TPR-like_helical_dom_sf"/>
</dbReference>
<feature type="repeat" description="TPR" evidence="1">
    <location>
        <begin position="94"/>
        <end position="127"/>
    </location>
</feature>
<evidence type="ECO:0000256" key="1">
    <source>
        <dbReference type="PROSITE-ProRule" id="PRU00339"/>
    </source>
</evidence>
<dbReference type="EMBL" id="CP000473">
    <property type="protein sequence ID" value="ABJ82581.1"/>
    <property type="molecule type" value="Genomic_DNA"/>
</dbReference>
<keyword evidence="2" id="KW-0732">Signal</keyword>